<dbReference type="EMBL" id="KV018843">
    <property type="protein sequence ID" value="KZV16654.1"/>
    <property type="molecule type" value="Genomic_DNA"/>
</dbReference>
<proteinExistence type="predicted"/>
<dbReference type="AlphaFoldDB" id="A0A2Z7A542"/>
<keyword evidence="2" id="KW-1185">Reference proteome</keyword>
<evidence type="ECO:0000313" key="2">
    <source>
        <dbReference type="Proteomes" id="UP000250235"/>
    </source>
</evidence>
<evidence type="ECO:0000313" key="1">
    <source>
        <dbReference type="EMBL" id="KZV16654.1"/>
    </source>
</evidence>
<sequence length="107" mass="12181">MRTRLQPKAGSQRISTAVQQRIRSTEQQWPRVEYMGATHSSQHTAPDAEHSSTCCCPTHEMWELPTPLIVANRSQQEDEVYGSYTLVLKTSILVRTAQDNKARLNKI</sequence>
<dbReference type="Proteomes" id="UP000250235">
    <property type="component" value="Unassembled WGS sequence"/>
</dbReference>
<name>A0A2Z7A542_9LAMI</name>
<reference evidence="1 2" key="1">
    <citation type="journal article" date="2015" name="Proc. Natl. Acad. Sci. U.S.A.">
        <title>The resurrection genome of Boea hygrometrica: A blueprint for survival of dehydration.</title>
        <authorList>
            <person name="Xiao L."/>
            <person name="Yang G."/>
            <person name="Zhang L."/>
            <person name="Yang X."/>
            <person name="Zhao S."/>
            <person name="Ji Z."/>
            <person name="Zhou Q."/>
            <person name="Hu M."/>
            <person name="Wang Y."/>
            <person name="Chen M."/>
            <person name="Xu Y."/>
            <person name="Jin H."/>
            <person name="Xiao X."/>
            <person name="Hu G."/>
            <person name="Bao F."/>
            <person name="Hu Y."/>
            <person name="Wan P."/>
            <person name="Li L."/>
            <person name="Deng X."/>
            <person name="Kuang T."/>
            <person name="Xiang C."/>
            <person name="Zhu J.K."/>
            <person name="Oliver M.J."/>
            <person name="He Y."/>
        </authorList>
    </citation>
    <scope>NUCLEOTIDE SEQUENCE [LARGE SCALE GENOMIC DNA]</scope>
    <source>
        <strain evidence="2">cv. XS01</strain>
    </source>
</reference>
<gene>
    <name evidence="1" type="ORF">F511_43977</name>
</gene>
<organism evidence="1 2">
    <name type="scientific">Dorcoceras hygrometricum</name>
    <dbReference type="NCBI Taxonomy" id="472368"/>
    <lineage>
        <taxon>Eukaryota</taxon>
        <taxon>Viridiplantae</taxon>
        <taxon>Streptophyta</taxon>
        <taxon>Embryophyta</taxon>
        <taxon>Tracheophyta</taxon>
        <taxon>Spermatophyta</taxon>
        <taxon>Magnoliopsida</taxon>
        <taxon>eudicotyledons</taxon>
        <taxon>Gunneridae</taxon>
        <taxon>Pentapetalae</taxon>
        <taxon>asterids</taxon>
        <taxon>lamiids</taxon>
        <taxon>Lamiales</taxon>
        <taxon>Gesneriaceae</taxon>
        <taxon>Didymocarpoideae</taxon>
        <taxon>Trichosporeae</taxon>
        <taxon>Loxocarpinae</taxon>
        <taxon>Dorcoceras</taxon>
    </lineage>
</organism>
<accession>A0A2Z7A542</accession>
<protein>
    <submittedName>
        <fullName evidence="1">Uncharacterized protein</fullName>
    </submittedName>
</protein>